<proteinExistence type="predicted"/>
<organism evidence="3 4">
    <name type="scientific">Tegillarca granosa</name>
    <name type="common">Malaysian cockle</name>
    <name type="synonym">Anadara granosa</name>
    <dbReference type="NCBI Taxonomy" id="220873"/>
    <lineage>
        <taxon>Eukaryota</taxon>
        <taxon>Metazoa</taxon>
        <taxon>Spiralia</taxon>
        <taxon>Lophotrochozoa</taxon>
        <taxon>Mollusca</taxon>
        <taxon>Bivalvia</taxon>
        <taxon>Autobranchia</taxon>
        <taxon>Pteriomorphia</taxon>
        <taxon>Arcoida</taxon>
        <taxon>Arcoidea</taxon>
        <taxon>Arcidae</taxon>
        <taxon>Tegillarca</taxon>
    </lineage>
</organism>
<evidence type="ECO:0008006" key="5">
    <source>
        <dbReference type="Google" id="ProtNLM"/>
    </source>
</evidence>
<reference evidence="3 4" key="1">
    <citation type="submission" date="2022-12" db="EMBL/GenBank/DDBJ databases">
        <title>Chromosome-level genome of Tegillarca granosa.</title>
        <authorList>
            <person name="Kim J."/>
        </authorList>
    </citation>
    <scope>NUCLEOTIDE SEQUENCE [LARGE SCALE GENOMIC DNA]</scope>
    <source>
        <strain evidence="3">Teg-2019</strain>
        <tissue evidence="3">Adductor muscle</tissue>
    </source>
</reference>
<name>A0ABQ9EP43_TEGGR</name>
<evidence type="ECO:0000256" key="1">
    <source>
        <dbReference type="SAM" id="Coils"/>
    </source>
</evidence>
<dbReference type="Proteomes" id="UP001217089">
    <property type="component" value="Unassembled WGS sequence"/>
</dbReference>
<feature type="coiled-coil region" evidence="1">
    <location>
        <begin position="174"/>
        <end position="223"/>
    </location>
</feature>
<dbReference type="InterPro" id="IPR045149">
    <property type="entry name" value="OS-9-like"/>
</dbReference>
<comment type="caution">
    <text evidence="3">The sequence shown here is derived from an EMBL/GenBank/DDBJ whole genome shotgun (WGS) entry which is preliminary data.</text>
</comment>
<feature type="region of interest" description="Disordered" evidence="2">
    <location>
        <begin position="315"/>
        <end position="377"/>
    </location>
</feature>
<feature type="coiled-coil region" evidence="1">
    <location>
        <begin position="385"/>
        <end position="441"/>
    </location>
</feature>
<feature type="compositionally biased region" description="Basic and acidic residues" evidence="2">
    <location>
        <begin position="341"/>
        <end position="356"/>
    </location>
</feature>
<evidence type="ECO:0000313" key="3">
    <source>
        <dbReference type="EMBL" id="KAJ8307011.1"/>
    </source>
</evidence>
<accession>A0ABQ9EP43</accession>
<keyword evidence="1" id="KW-0175">Coiled coil</keyword>
<keyword evidence="4" id="KW-1185">Reference proteome</keyword>
<dbReference type="PANTHER" id="PTHR15414:SF5">
    <property type="entry name" value="PROTEIN OS-9"/>
    <property type="match status" value="1"/>
</dbReference>
<gene>
    <name evidence="3" type="ORF">KUTeg_015095</name>
</gene>
<protein>
    <recommendedName>
        <fullName evidence="5">MRH domain-containing protein</fullName>
    </recommendedName>
</protein>
<evidence type="ECO:0000313" key="4">
    <source>
        <dbReference type="Proteomes" id="UP001217089"/>
    </source>
</evidence>
<feature type="compositionally biased region" description="Basic and acidic residues" evidence="2">
    <location>
        <begin position="367"/>
        <end position="377"/>
    </location>
</feature>
<dbReference type="PANTHER" id="PTHR15414">
    <property type="entry name" value="OS-9-RELATED"/>
    <property type="match status" value="1"/>
</dbReference>
<evidence type="ECO:0000256" key="2">
    <source>
        <dbReference type="SAM" id="MobiDB-lite"/>
    </source>
</evidence>
<dbReference type="EMBL" id="JARBDR010000793">
    <property type="protein sequence ID" value="KAJ8307011.1"/>
    <property type="molecule type" value="Genomic_DNA"/>
</dbReference>
<sequence length="570" mass="65202">MEISMAIKTLIVAVCVLSSFINVYFVVSEFLDIEELRNINYGIDIVNEPVKITSEETQQLDNTLYMKSKYGQQYQCSFPNQVEQDRQKEEAEKSALEIGIPDLLKPLEEGPCLFKFLCEEGSGDYIARIDEPGTCSYVMNIHTTKICHHPYLKPPIKTKPIQITCSPLLTDTQYEEYLQQIEEEKRLKELEEQKALEEKKRLEELAELEKQKKAEEAKDFEETEDDVSVDVEGEDDVALTSSKKLPAVEDLIKNSDVYTQKIFGSDLNKALQKELKKLMKDMPAAQKMGTDSKMKVKVISSMDDLKDMLKDVVQETKNIKSPKPVSEKSDSSVTPVEEDTSEVKGEATEVKDKDGVQEDQSVETDDENLKFEPTKKPDPDLMFDVKRLRQKYLETIGEVKEIKAEFLDKLLSMDLESAEDLKEFKQTADVYEEKYDAVIERPKKTDKSLKDKVKVTLTKIGHKDVSEIKNAKNSIQMEQLEKEVQESLEEAGLNLGDGKIQVKIITAGYFDEKEEKLHMLTDEDTKSFKNMIVSILGGENEAAKEQQRHSQLEDNYNFVWGKNDKKSKDI</sequence>